<feature type="region of interest" description="Disordered" evidence="1">
    <location>
        <begin position="83"/>
        <end position="115"/>
    </location>
</feature>
<reference evidence="2" key="2">
    <citation type="submission" date="2020-09" db="EMBL/GenBank/DDBJ databases">
        <authorList>
            <person name="Sun Q."/>
            <person name="Zhou Y."/>
        </authorList>
    </citation>
    <scope>NUCLEOTIDE SEQUENCE</scope>
    <source>
        <strain evidence="2">CGMCC 4.7312</strain>
    </source>
</reference>
<reference evidence="2" key="1">
    <citation type="journal article" date="2014" name="Int. J. Syst. Evol. Microbiol.">
        <title>Complete genome sequence of Corynebacterium casei LMG S-19264T (=DSM 44701T), isolated from a smear-ripened cheese.</title>
        <authorList>
            <consortium name="US DOE Joint Genome Institute (JGI-PGF)"/>
            <person name="Walter F."/>
            <person name="Albersmeier A."/>
            <person name="Kalinowski J."/>
            <person name="Ruckert C."/>
        </authorList>
    </citation>
    <scope>NUCLEOTIDE SEQUENCE</scope>
    <source>
        <strain evidence="2">CGMCC 4.7312</strain>
    </source>
</reference>
<dbReference type="Proteomes" id="UP000608890">
    <property type="component" value="Unassembled WGS sequence"/>
</dbReference>
<organism evidence="2 3">
    <name type="scientific">Micromonospora sonchi</name>
    <dbReference type="NCBI Taxonomy" id="1763543"/>
    <lineage>
        <taxon>Bacteria</taxon>
        <taxon>Bacillati</taxon>
        <taxon>Actinomycetota</taxon>
        <taxon>Actinomycetes</taxon>
        <taxon>Micromonosporales</taxon>
        <taxon>Micromonosporaceae</taxon>
        <taxon>Micromonospora</taxon>
    </lineage>
</organism>
<protein>
    <submittedName>
        <fullName evidence="2">Uncharacterized protein</fullName>
    </submittedName>
</protein>
<keyword evidence="3" id="KW-1185">Reference proteome</keyword>
<proteinExistence type="predicted"/>
<sequence>MKTRTVAYVIHAPSPMTVASGANHQRSVRNVFAAMAARARAPRGFVADDVIRVVSLTGPSTGGGTLPAGMRTGEPPPACRVTRTPTTAPGVPEQLSDTRYADLGGPSAQGSVPCVPPFGKPPVKIMM</sequence>
<accession>A0A917TYV4</accession>
<dbReference type="AlphaFoldDB" id="A0A917TYV4"/>
<evidence type="ECO:0000313" key="3">
    <source>
        <dbReference type="Proteomes" id="UP000608890"/>
    </source>
</evidence>
<comment type="caution">
    <text evidence="2">The sequence shown here is derived from an EMBL/GenBank/DDBJ whole genome shotgun (WGS) entry which is preliminary data.</text>
</comment>
<feature type="region of interest" description="Disordered" evidence="1">
    <location>
        <begin position="57"/>
        <end position="76"/>
    </location>
</feature>
<gene>
    <name evidence="2" type="ORF">GCM10011608_32470</name>
</gene>
<name>A0A917TYV4_9ACTN</name>
<dbReference type="EMBL" id="BMNB01000013">
    <property type="protein sequence ID" value="GGM45210.1"/>
    <property type="molecule type" value="Genomic_DNA"/>
</dbReference>
<evidence type="ECO:0000313" key="2">
    <source>
        <dbReference type="EMBL" id="GGM45210.1"/>
    </source>
</evidence>
<evidence type="ECO:0000256" key="1">
    <source>
        <dbReference type="SAM" id="MobiDB-lite"/>
    </source>
</evidence>